<dbReference type="SUPFAM" id="SSF51182">
    <property type="entry name" value="RmlC-like cupins"/>
    <property type="match status" value="1"/>
</dbReference>
<dbReference type="InterPro" id="IPR013096">
    <property type="entry name" value="Cupin_2"/>
</dbReference>
<comment type="caution">
    <text evidence="3">The sequence shown here is derived from an EMBL/GenBank/DDBJ whole genome shotgun (WGS) entry which is preliminary data.</text>
</comment>
<dbReference type="InterPro" id="IPR051610">
    <property type="entry name" value="GPI/OXD"/>
</dbReference>
<dbReference type="AlphaFoldDB" id="A0A8J6MD46"/>
<dbReference type="InterPro" id="IPR014710">
    <property type="entry name" value="RmlC-like_jellyroll"/>
</dbReference>
<dbReference type="GO" id="GO:0046872">
    <property type="term" value="F:metal ion binding"/>
    <property type="evidence" value="ECO:0007669"/>
    <property type="project" value="UniProtKB-KW"/>
</dbReference>
<accession>A0A8J6MD46</accession>
<keyword evidence="4" id="KW-1185">Reference proteome</keyword>
<reference evidence="3" key="1">
    <citation type="submission" date="2020-08" db="EMBL/GenBank/DDBJ databases">
        <title>Genome public.</title>
        <authorList>
            <person name="Liu C."/>
            <person name="Sun Q."/>
        </authorList>
    </citation>
    <scope>NUCLEOTIDE SEQUENCE</scope>
    <source>
        <strain evidence="3">NSJ-23</strain>
    </source>
</reference>
<proteinExistence type="predicted"/>
<dbReference type="PANTHER" id="PTHR35848">
    <property type="entry name" value="OXALATE-BINDING PROTEIN"/>
    <property type="match status" value="1"/>
</dbReference>
<sequence>MTNYTKINIGTEDRAELHDKLGLTGAEVSVNRLPAGAGVPFVHSHRRNEEIYGILAGAGRAIIDGENVSLAAGDWLRVAPAAKRQFSAAEDSGVTYVCIQVKEGSLGGFTAEDAVVH</sequence>
<dbReference type="PANTHER" id="PTHR35848:SF6">
    <property type="entry name" value="CUPIN TYPE-2 DOMAIN-CONTAINING PROTEIN"/>
    <property type="match status" value="1"/>
</dbReference>
<protein>
    <submittedName>
        <fullName evidence="3">Cupin domain-containing protein</fullName>
    </submittedName>
</protein>
<organism evidence="3 4">
    <name type="scientific">Flintibacter hominis</name>
    <dbReference type="NCBI Taxonomy" id="2763048"/>
    <lineage>
        <taxon>Bacteria</taxon>
        <taxon>Bacillati</taxon>
        <taxon>Bacillota</taxon>
        <taxon>Clostridia</taxon>
        <taxon>Eubacteriales</taxon>
        <taxon>Flintibacter</taxon>
    </lineage>
</organism>
<name>A0A8J6MD46_9FIRM</name>
<dbReference type="Gene3D" id="2.60.120.10">
    <property type="entry name" value="Jelly Rolls"/>
    <property type="match status" value="1"/>
</dbReference>
<dbReference type="RefSeq" id="WP_186852708.1">
    <property type="nucleotide sequence ID" value="NZ_JACOPO010000004.1"/>
</dbReference>
<evidence type="ECO:0000259" key="2">
    <source>
        <dbReference type="Pfam" id="PF07883"/>
    </source>
</evidence>
<dbReference type="Pfam" id="PF07883">
    <property type="entry name" value="Cupin_2"/>
    <property type="match status" value="1"/>
</dbReference>
<evidence type="ECO:0000313" key="3">
    <source>
        <dbReference type="EMBL" id="MBC5722646.1"/>
    </source>
</evidence>
<evidence type="ECO:0000313" key="4">
    <source>
        <dbReference type="Proteomes" id="UP000628736"/>
    </source>
</evidence>
<dbReference type="CDD" id="cd06985">
    <property type="entry name" value="cupin_BF4112"/>
    <property type="match status" value="1"/>
</dbReference>
<dbReference type="InterPro" id="IPR011051">
    <property type="entry name" value="RmlC_Cupin_sf"/>
</dbReference>
<keyword evidence="1" id="KW-0479">Metal-binding</keyword>
<gene>
    <name evidence="3" type="ORF">H8S11_07455</name>
</gene>
<evidence type="ECO:0000256" key="1">
    <source>
        <dbReference type="ARBA" id="ARBA00022723"/>
    </source>
</evidence>
<feature type="domain" description="Cupin type-2" evidence="2">
    <location>
        <begin position="32"/>
        <end position="99"/>
    </location>
</feature>
<dbReference type="EMBL" id="JACOPO010000004">
    <property type="protein sequence ID" value="MBC5722646.1"/>
    <property type="molecule type" value="Genomic_DNA"/>
</dbReference>
<dbReference type="Proteomes" id="UP000628736">
    <property type="component" value="Unassembled WGS sequence"/>
</dbReference>